<dbReference type="VEuPathDB" id="AmoebaDB:NAEGRDRAFT_72315"/>
<sequence length="322" mass="38189">MPRTKIDILSELFETEVSFIQHIQFALLLTDKSPQFEFYKSHLQKFQNFISPNSQLVSNYSKTINPDNYQFLLEEFTSNLIKMLNIDGFLSTYIALCQPELRRQLAHLFCGRMPRYSLLYQDILSRESDEDIKDRIINPILAKLNEICTLLNSNFAIISVMNMRDEKFFQIENLENELVIVDVTLNIKKFMYGKFLYKKRKLVHGMIYFPRNSNQLILLKVKGEIAPYSPLHYLVEFGGKGKVVYSNYSIYKIIDMMECEINYKEEGIEIKKISKTITMSMDETESKIKMWNLICLKRYKAPMKFRINEKRPLYDVQFNFHN</sequence>
<dbReference type="EMBL" id="GG738896">
    <property type="protein sequence ID" value="EFC39941.1"/>
    <property type="molecule type" value="Genomic_DNA"/>
</dbReference>
<keyword evidence="2" id="KW-1185">Reference proteome</keyword>
<dbReference type="RefSeq" id="XP_002672685.1">
    <property type="nucleotide sequence ID" value="XM_002672639.1"/>
</dbReference>
<gene>
    <name evidence="1" type="ORF">NAEGRDRAFT_72315</name>
</gene>
<evidence type="ECO:0000313" key="1">
    <source>
        <dbReference type="EMBL" id="EFC39941.1"/>
    </source>
</evidence>
<dbReference type="GeneID" id="8854474"/>
<dbReference type="KEGG" id="ngr:NAEGRDRAFT_72315"/>
<name>D2VTI6_NAEGR</name>
<dbReference type="AlphaFoldDB" id="D2VTI6"/>
<organism evidence="2">
    <name type="scientific">Naegleria gruberi</name>
    <name type="common">Amoeba</name>
    <dbReference type="NCBI Taxonomy" id="5762"/>
    <lineage>
        <taxon>Eukaryota</taxon>
        <taxon>Discoba</taxon>
        <taxon>Heterolobosea</taxon>
        <taxon>Tetramitia</taxon>
        <taxon>Eutetramitia</taxon>
        <taxon>Vahlkampfiidae</taxon>
        <taxon>Naegleria</taxon>
    </lineage>
</organism>
<dbReference type="Proteomes" id="UP000006671">
    <property type="component" value="Unassembled WGS sequence"/>
</dbReference>
<evidence type="ECO:0000313" key="2">
    <source>
        <dbReference type="Proteomes" id="UP000006671"/>
    </source>
</evidence>
<dbReference type="InParanoid" id="D2VTI6"/>
<accession>D2VTI6</accession>
<protein>
    <submittedName>
        <fullName evidence="1">Predicted protein</fullName>
    </submittedName>
</protein>
<reference evidence="1 2" key="1">
    <citation type="journal article" date="2010" name="Cell">
        <title>The genome of Naegleria gruberi illuminates early eukaryotic versatility.</title>
        <authorList>
            <person name="Fritz-Laylin L.K."/>
            <person name="Prochnik S.E."/>
            <person name="Ginger M.L."/>
            <person name="Dacks J.B."/>
            <person name="Carpenter M.L."/>
            <person name="Field M.C."/>
            <person name="Kuo A."/>
            <person name="Paredez A."/>
            <person name="Chapman J."/>
            <person name="Pham J."/>
            <person name="Shu S."/>
            <person name="Neupane R."/>
            <person name="Cipriano M."/>
            <person name="Mancuso J."/>
            <person name="Tu H."/>
            <person name="Salamov A."/>
            <person name="Lindquist E."/>
            <person name="Shapiro H."/>
            <person name="Lucas S."/>
            <person name="Grigoriev I.V."/>
            <person name="Cande W.Z."/>
            <person name="Fulton C."/>
            <person name="Rokhsar D.S."/>
            <person name="Dawson S.C."/>
        </authorList>
    </citation>
    <scope>NUCLEOTIDE SEQUENCE [LARGE SCALE GENOMIC DNA]</scope>
    <source>
        <strain evidence="1 2">NEG-M</strain>
    </source>
</reference>
<proteinExistence type="predicted"/>